<dbReference type="InterPro" id="IPR000070">
    <property type="entry name" value="Pectinesterase_cat"/>
</dbReference>
<comment type="pathway">
    <text evidence="5">Glycan metabolism; pectin degradation; 2-dehydro-3-deoxy-D-gluconate from pectin: step 1/5.</text>
</comment>
<dbReference type="Proteomes" id="UP000248057">
    <property type="component" value="Unassembled WGS sequence"/>
</dbReference>
<evidence type="ECO:0000256" key="3">
    <source>
        <dbReference type="ARBA" id="ARBA00023085"/>
    </source>
</evidence>
<accession>A0A2V3Y4C9</accession>
<evidence type="ECO:0000256" key="1">
    <source>
        <dbReference type="ARBA" id="ARBA00008891"/>
    </source>
</evidence>
<organism evidence="7 8">
    <name type="scientific">Hungatella effluvii</name>
    <dbReference type="NCBI Taxonomy" id="1096246"/>
    <lineage>
        <taxon>Bacteria</taxon>
        <taxon>Bacillati</taxon>
        <taxon>Bacillota</taxon>
        <taxon>Clostridia</taxon>
        <taxon>Lachnospirales</taxon>
        <taxon>Lachnospiraceae</taxon>
        <taxon>Hungatella</taxon>
    </lineage>
</organism>
<dbReference type="InterPro" id="IPR011050">
    <property type="entry name" value="Pectin_lyase_fold/virulence"/>
</dbReference>
<dbReference type="GeneID" id="86062982"/>
<dbReference type="PANTHER" id="PTHR31321:SF57">
    <property type="entry name" value="PECTINESTERASE 53-RELATED"/>
    <property type="match status" value="1"/>
</dbReference>
<sequence>MIEIDQNGKKDFSSIQEALDSLAKTPYSGKGETLFLHSGIYREQITVRIPHLTFLGEEDGSTVITGCLSARMEAPEGGPLRTFRTFTCFIDTHDFTARSITFENSAGKGTEAGQALALYADGDRLFFDSCRFLGNQDTLFTAPLPPREIEPGGFTGPKQNAPRISGRHYYRNCYIEGDIDFIFGGAAAYFEGCTLFSKCTDSPVNSYVTAASTPEGQEFGYVMKDCRFESCCPPHSAFLGRPWREYAQTVLLNCYMDSHICEEGWDDWNKPEAREHAFYAEYESFGPGAAMDRRPEWVRRLTKEEAGRFTKAAVLSGNDGWAPE</sequence>
<dbReference type="PROSITE" id="PS00503">
    <property type="entry name" value="PECTINESTERASE_2"/>
    <property type="match status" value="1"/>
</dbReference>
<dbReference type="RefSeq" id="WP_110324251.1">
    <property type="nucleotide sequence ID" value="NZ_QJKD01000010.1"/>
</dbReference>
<dbReference type="AlphaFoldDB" id="A0A2V3Y4C9"/>
<comment type="similarity">
    <text evidence="1">Belongs to the pectinesterase family.</text>
</comment>
<gene>
    <name evidence="7" type="ORF">DFR60_110121</name>
</gene>
<comment type="catalytic activity">
    <reaction evidence="5">
        <text>[(1-&gt;4)-alpha-D-galacturonosyl methyl ester](n) + n H2O = [(1-&gt;4)-alpha-D-galacturonosyl](n) + n methanol + n H(+)</text>
        <dbReference type="Rhea" id="RHEA:22380"/>
        <dbReference type="Rhea" id="RHEA-COMP:14570"/>
        <dbReference type="Rhea" id="RHEA-COMP:14573"/>
        <dbReference type="ChEBI" id="CHEBI:15377"/>
        <dbReference type="ChEBI" id="CHEBI:15378"/>
        <dbReference type="ChEBI" id="CHEBI:17790"/>
        <dbReference type="ChEBI" id="CHEBI:140522"/>
        <dbReference type="ChEBI" id="CHEBI:140523"/>
        <dbReference type="EC" id="3.1.1.11"/>
    </reaction>
</comment>
<dbReference type="GO" id="GO:0030599">
    <property type="term" value="F:pectinesterase activity"/>
    <property type="evidence" value="ECO:0007669"/>
    <property type="project" value="UniProtKB-UniRule"/>
</dbReference>
<dbReference type="InterPro" id="IPR012334">
    <property type="entry name" value="Pectin_lyas_fold"/>
</dbReference>
<keyword evidence="3 5" id="KW-0063">Aspartyl esterase</keyword>
<comment type="caution">
    <text evidence="7">The sequence shown here is derived from an EMBL/GenBank/DDBJ whole genome shotgun (WGS) entry which is preliminary data.</text>
</comment>
<evidence type="ECO:0000256" key="4">
    <source>
        <dbReference type="PROSITE-ProRule" id="PRU10040"/>
    </source>
</evidence>
<reference evidence="7 8" key="1">
    <citation type="submission" date="2018-05" db="EMBL/GenBank/DDBJ databases">
        <title>Genomic Encyclopedia of Type Strains, Phase IV (KMG-IV): sequencing the most valuable type-strain genomes for metagenomic binning, comparative biology and taxonomic classification.</title>
        <authorList>
            <person name="Goeker M."/>
        </authorList>
    </citation>
    <scope>NUCLEOTIDE SEQUENCE [LARGE SCALE GENOMIC DNA]</scope>
    <source>
        <strain evidence="7 8">DSM 24995</strain>
    </source>
</reference>
<dbReference type="EMBL" id="QJKD01000010">
    <property type="protein sequence ID" value="PXX51415.1"/>
    <property type="molecule type" value="Genomic_DNA"/>
</dbReference>
<feature type="domain" description="Pectinesterase catalytic" evidence="6">
    <location>
        <begin position="165"/>
        <end position="317"/>
    </location>
</feature>
<protein>
    <recommendedName>
        <fullName evidence="5">Pectinesterase</fullName>
        <ecNumber evidence="5">3.1.1.11</ecNumber>
    </recommendedName>
</protein>
<proteinExistence type="inferred from homology"/>
<evidence type="ECO:0000313" key="7">
    <source>
        <dbReference type="EMBL" id="PXX51415.1"/>
    </source>
</evidence>
<evidence type="ECO:0000256" key="5">
    <source>
        <dbReference type="RuleBase" id="RU000589"/>
    </source>
</evidence>
<dbReference type="GO" id="GO:0045490">
    <property type="term" value="P:pectin catabolic process"/>
    <property type="evidence" value="ECO:0007669"/>
    <property type="project" value="UniProtKB-UniRule"/>
</dbReference>
<keyword evidence="2 5" id="KW-0378">Hydrolase</keyword>
<dbReference type="Pfam" id="PF01095">
    <property type="entry name" value="Pectinesterase"/>
    <property type="match status" value="2"/>
</dbReference>
<dbReference type="InterPro" id="IPR033131">
    <property type="entry name" value="Pectinesterase_Asp_AS"/>
</dbReference>
<feature type="domain" description="Pectinesterase catalytic" evidence="6">
    <location>
        <begin position="4"/>
        <end position="141"/>
    </location>
</feature>
<name>A0A2V3Y4C9_9FIRM</name>
<dbReference type="GO" id="GO:0009279">
    <property type="term" value="C:cell outer membrane"/>
    <property type="evidence" value="ECO:0007669"/>
    <property type="project" value="TreeGrafter"/>
</dbReference>
<evidence type="ECO:0000259" key="6">
    <source>
        <dbReference type="Pfam" id="PF01095"/>
    </source>
</evidence>
<dbReference type="Gene3D" id="2.160.20.10">
    <property type="entry name" value="Single-stranded right-handed beta-helix, Pectin lyase-like"/>
    <property type="match status" value="1"/>
</dbReference>
<dbReference type="PANTHER" id="PTHR31321">
    <property type="entry name" value="ACYL-COA THIOESTER HYDROLASE YBHC-RELATED"/>
    <property type="match status" value="1"/>
</dbReference>
<dbReference type="UniPathway" id="UPA00545">
    <property type="reaction ID" value="UER00823"/>
</dbReference>
<feature type="active site" evidence="4">
    <location>
        <position position="180"/>
    </location>
</feature>
<evidence type="ECO:0000313" key="8">
    <source>
        <dbReference type="Proteomes" id="UP000248057"/>
    </source>
</evidence>
<evidence type="ECO:0000256" key="2">
    <source>
        <dbReference type="ARBA" id="ARBA00022801"/>
    </source>
</evidence>
<dbReference type="EC" id="3.1.1.11" evidence="5"/>
<dbReference type="GO" id="GO:0042545">
    <property type="term" value="P:cell wall modification"/>
    <property type="evidence" value="ECO:0007669"/>
    <property type="project" value="UniProtKB-UniRule"/>
</dbReference>
<dbReference type="SUPFAM" id="SSF51126">
    <property type="entry name" value="Pectin lyase-like"/>
    <property type="match status" value="1"/>
</dbReference>
<keyword evidence="8" id="KW-1185">Reference proteome</keyword>